<evidence type="ECO:0000313" key="2">
    <source>
        <dbReference type="EMBL" id="EMF50744.1"/>
    </source>
</evidence>
<organism evidence="2 3">
    <name type="scientific">Streptomyces bottropensis ATCC 25435</name>
    <dbReference type="NCBI Taxonomy" id="1054862"/>
    <lineage>
        <taxon>Bacteria</taxon>
        <taxon>Bacillati</taxon>
        <taxon>Actinomycetota</taxon>
        <taxon>Actinomycetes</taxon>
        <taxon>Kitasatosporales</taxon>
        <taxon>Streptomycetaceae</taxon>
        <taxon>Streptomyces</taxon>
    </lineage>
</organism>
<evidence type="ECO:0000313" key="3">
    <source>
        <dbReference type="Proteomes" id="UP000030760"/>
    </source>
</evidence>
<evidence type="ECO:0000256" key="1">
    <source>
        <dbReference type="SAM" id="MobiDB-lite"/>
    </source>
</evidence>
<reference evidence="3" key="1">
    <citation type="journal article" date="2013" name="Genome Announc.">
        <title>Draft Genome Sequence of Streptomyces bottropensis ATCC 25435, a Bottromycin-Producing Actinomycete.</title>
        <authorList>
            <person name="Zhang H."/>
            <person name="Zhou W."/>
            <person name="Zhuang Y."/>
            <person name="Liang X."/>
            <person name="Liu T."/>
        </authorList>
    </citation>
    <scope>NUCLEOTIDE SEQUENCE [LARGE SCALE GENOMIC DNA]</scope>
    <source>
        <strain evidence="3">ATCC 25435</strain>
    </source>
</reference>
<accession>M3FFJ5</accession>
<feature type="compositionally biased region" description="Basic residues" evidence="1">
    <location>
        <begin position="1"/>
        <end position="28"/>
    </location>
</feature>
<gene>
    <name evidence="2" type="ORF">SBD_7461</name>
</gene>
<dbReference type="Proteomes" id="UP000030760">
    <property type="component" value="Unassembled WGS sequence"/>
</dbReference>
<protein>
    <submittedName>
        <fullName evidence="2">Uncharacterized protein</fullName>
    </submittedName>
</protein>
<dbReference type="EMBL" id="KB405097">
    <property type="protein sequence ID" value="EMF50744.1"/>
    <property type="molecule type" value="Genomic_DNA"/>
</dbReference>
<name>M3FFJ5_9ACTN</name>
<sequence length="41" mass="4791">MRNARRLVRAPHAGLPHRRTSAHRRTARHPTAVKSRQVDLR</sequence>
<feature type="region of interest" description="Disordered" evidence="1">
    <location>
        <begin position="1"/>
        <end position="41"/>
    </location>
</feature>
<dbReference type="AlphaFoldDB" id="M3FFJ5"/>
<proteinExistence type="predicted"/>